<reference evidence="2" key="1">
    <citation type="submission" date="2022-11" db="UniProtKB">
        <authorList>
            <consortium name="WormBaseParasite"/>
        </authorList>
    </citation>
    <scope>IDENTIFICATION</scope>
</reference>
<evidence type="ECO:0000313" key="2">
    <source>
        <dbReference type="WBParaSite" id="ACRNAN_scaffold1278.g8716.t1"/>
    </source>
</evidence>
<name>A0A914CQ62_9BILA</name>
<accession>A0A914CQ62</accession>
<dbReference type="WBParaSite" id="ACRNAN_scaffold1278.g8716.t1">
    <property type="protein sequence ID" value="ACRNAN_scaffold1278.g8716.t1"/>
    <property type="gene ID" value="ACRNAN_scaffold1278.g8716"/>
</dbReference>
<evidence type="ECO:0000313" key="1">
    <source>
        <dbReference type="Proteomes" id="UP000887540"/>
    </source>
</evidence>
<organism evidence="1 2">
    <name type="scientific">Acrobeloides nanus</name>
    <dbReference type="NCBI Taxonomy" id="290746"/>
    <lineage>
        <taxon>Eukaryota</taxon>
        <taxon>Metazoa</taxon>
        <taxon>Ecdysozoa</taxon>
        <taxon>Nematoda</taxon>
        <taxon>Chromadorea</taxon>
        <taxon>Rhabditida</taxon>
        <taxon>Tylenchina</taxon>
        <taxon>Cephalobomorpha</taxon>
        <taxon>Cephaloboidea</taxon>
        <taxon>Cephalobidae</taxon>
        <taxon>Acrobeloides</taxon>
    </lineage>
</organism>
<keyword evidence="1" id="KW-1185">Reference proteome</keyword>
<sequence length="141" mass="16269">MIIHLDEQTTAIVTPLCLVSFKNGGEKFSFPIPTDFDPQNIIDTEEPISRLFDESDLLTKSLMHGGRRLSLHEILCDIYECDPNNTWLSDEELITLQLWDVHSVSEHLVDYSTELHNAFYNCFSGYVLQQWDVSALAWFTK</sequence>
<protein>
    <submittedName>
        <fullName evidence="2">Uncharacterized protein</fullName>
    </submittedName>
</protein>
<dbReference type="Proteomes" id="UP000887540">
    <property type="component" value="Unplaced"/>
</dbReference>
<dbReference type="AlphaFoldDB" id="A0A914CQ62"/>
<proteinExistence type="predicted"/>